<dbReference type="OrthoDB" id="9787283at2"/>
<proteinExistence type="predicted"/>
<evidence type="ECO:0000256" key="1">
    <source>
        <dbReference type="SAM" id="SignalP"/>
    </source>
</evidence>
<feature type="signal peptide" evidence="1">
    <location>
        <begin position="1"/>
        <end position="19"/>
    </location>
</feature>
<accession>A0A3Q9BL79</accession>
<dbReference type="AlphaFoldDB" id="A0A3Q9BL79"/>
<name>A0A3Q9BL79_9LACT</name>
<dbReference type="RefSeq" id="WP_126110033.1">
    <property type="nucleotide sequence ID" value="NZ_CP034465.1"/>
</dbReference>
<dbReference type="KEGG" id="jeh:EJN90_07710"/>
<protein>
    <submittedName>
        <fullName evidence="2">Extracellular solute-binding protein</fullName>
    </submittedName>
</protein>
<dbReference type="PROSITE" id="PS51257">
    <property type="entry name" value="PROKAR_LIPOPROTEIN"/>
    <property type="match status" value="1"/>
</dbReference>
<reference evidence="3" key="1">
    <citation type="submission" date="2018-12" db="EMBL/GenBank/DDBJ databases">
        <title>Complete genome sequencing of Jeotgalibaca sp. H21T32.</title>
        <authorList>
            <person name="Bae J.-W."/>
            <person name="Lee S.-Y."/>
        </authorList>
    </citation>
    <scope>NUCLEOTIDE SEQUENCE [LARGE SCALE GENOMIC DNA]</scope>
    <source>
        <strain evidence="3">H21T32</strain>
    </source>
</reference>
<dbReference type="PANTHER" id="PTHR43649">
    <property type="entry name" value="ARABINOSE-BINDING PROTEIN-RELATED"/>
    <property type="match status" value="1"/>
</dbReference>
<evidence type="ECO:0000313" key="2">
    <source>
        <dbReference type="EMBL" id="AZP04528.1"/>
    </source>
</evidence>
<dbReference type="Proteomes" id="UP000273326">
    <property type="component" value="Chromosome"/>
</dbReference>
<dbReference type="Pfam" id="PF01547">
    <property type="entry name" value="SBP_bac_1"/>
    <property type="match status" value="1"/>
</dbReference>
<sequence>MKKKHWLTSLLLSSSLLLAACASDGGSGNTGTDDIGTSDGDTEEVTTLTFFSADLATDDPFTNPVAQEITKRTGIQLEITHPVGGDEQAVPLMIASGDYPDMIFGKGDINKLIDAGAVIPLDDLIEEKGENIKAMYGDQLDRLRNSLDDPQIYHLGTGGVENRYLTTSGTFQIQFDVLKELGYPEIRTLEEYEEAIKSYVETYPEIDGQSTIGLSLLGSDWRWLITVGNPAGFAAGLQDDGQWHVDEETGDTVYKFLLPEFKEYFKWLNHMNDIGLLDPESFTQTYDTYIAKLSSGRVLGTADQDWDVQEAVAVLKQDEKDNRLWAPLPVTLGEEYISQSTRDYGFTGATGISISSTSEKQEEAFEFLDWMASEEAQILVNWGVEGEHYEVVDGLRVQTDEDRKNNQTNPNYGIEAGIGAYIYPFPQWGNGAVDSNGQSISRDTKEDIMVNYTEAEKETLAAYGVDLWVETFPATETLGIPAHGRAYEYVLPSNSDVAIIQQKADDFTTQKITEAILANPANFDSIWDGMITELENMGIKDAEVEMTELTHKRLELWGNN</sequence>
<keyword evidence="1" id="KW-0732">Signal</keyword>
<dbReference type="InterPro" id="IPR050490">
    <property type="entry name" value="Bact_solute-bd_prot1"/>
</dbReference>
<organism evidence="2 3">
    <name type="scientific">Jeotgalibaca ciconiae</name>
    <dbReference type="NCBI Taxonomy" id="2496265"/>
    <lineage>
        <taxon>Bacteria</taxon>
        <taxon>Bacillati</taxon>
        <taxon>Bacillota</taxon>
        <taxon>Bacilli</taxon>
        <taxon>Lactobacillales</taxon>
        <taxon>Carnobacteriaceae</taxon>
        <taxon>Jeotgalibaca</taxon>
    </lineage>
</organism>
<gene>
    <name evidence="2" type="ORF">EJN90_07710</name>
</gene>
<evidence type="ECO:0000313" key="3">
    <source>
        <dbReference type="Proteomes" id="UP000273326"/>
    </source>
</evidence>
<feature type="chain" id="PRO_5038841548" evidence="1">
    <location>
        <begin position="20"/>
        <end position="560"/>
    </location>
</feature>
<dbReference type="Gene3D" id="3.40.190.10">
    <property type="entry name" value="Periplasmic binding protein-like II"/>
    <property type="match status" value="2"/>
</dbReference>
<dbReference type="CDD" id="cd13582">
    <property type="entry name" value="PBP2_AlgQ_like_3"/>
    <property type="match status" value="1"/>
</dbReference>
<keyword evidence="3" id="KW-1185">Reference proteome</keyword>
<dbReference type="PANTHER" id="PTHR43649:SF12">
    <property type="entry name" value="DIACETYLCHITOBIOSE BINDING PROTEIN DASA"/>
    <property type="match status" value="1"/>
</dbReference>
<dbReference type="InterPro" id="IPR006059">
    <property type="entry name" value="SBP"/>
</dbReference>
<dbReference type="EMBL" id="CP034465">
    <property type="protein sequence ID" value="AZP04528.1"/>
    <property type="molecule type" value="Genomic_DNA"/>
</dbReference>
<dbReference type="SUPFAM" id="SSF53850">
    <property type="entry name" value="Periplasmic binding protein-like II"/>
    <property type="match status" value="1"/>
</dbReference>